<sequence length="2077" mass="222200">MVKRKFLKKSTRKKILRMLDGTHVSEEEPGDEVCVTKIETLLENQKKDCDVVDNVNRTQTELSSASGAGGVPEENREEDSSDDVACSTLVEIISENKLPEDELEDTDITVCLTNIKYLDEDETFEVNEEKQDANEVDSTVTLANIKVIREDIAVEVPGDNGEEVETNGAIDIVSEVGPLEVSDEESKHDIASSVLLSDSDTQEATDDTNNISKIEVLSEDNAAGVTEDNLVYINEREDGEAVESVRVINTPSEADAVVVPEEKLVVQESNDDSTPCLASVDKTSPENGAINVPDETSEAEVPDISTVRLTQIKIQDGDVVLVSEGNNNTCLTDGNNLDVVKVPEEESTSTNLDIDDTFEVPEDDSDATTVCLIKIKTVSENSVPEENSAINESISATVSITRAKNVSEEDIAVVSEENREEDINITVRLTKIKSLPEDEVPEEEKEEKGKVGNEQSNSCLDILENESNMPSLRNHLPEGKDNTESVEIVAAAVSVVNELNEVASVSEIMAETVPDLVTDMIASERKERGSQNLGDVVKEGETGDVISLTEMSGDSETGDVAAVLEQPVPSANESVLQIDCDDVLSNVVLLKYTHLDNADLEKLNIQTDSKLNNTQDDLEFNADLPVALTDNEYKVDTDKPVISEISECTPQLSENECMVDIHIHEYQDKMSMDELGDSSVVEQPEREIETGISTSALSVIKESTSRFNHNEYKELEEVEESVFVDEPCDGEEEEGVAAAELNESLLTCKTNRHEEVVNTASSSEEVVTRDNSGSSSEDGGPHVEIPPQPDCSTVSMDTGPIDPATTAAGDSCIEEIPPSDENKSVRQTVAISDGVVSEDKLQQSSADSVTFTADTPTEDNNERISTAASVSEDLEDSAVTTVSVGDEGIVTQSDGTDTADRDACSPQAGEMTVSGGVPVADDIVAGDVIVGEVLEGEIRSGGDPVMLATPLGAADSAGVAGEEQQGVSCLVVSESARGRDACEPPGGEPRYTSLVMITQNHLHQESVVSVVTSETTTLVPSADVIVRHTNWEEDGGGGDVSPVETTGGLAGYFTLTLETSGTAPSCKRPLVTKTRPQIIKKEEVAHKEKGEEVKVVTGGDTLSAVVCLEEGLADDDSWVEELDNREDEEFATTTPTEEDSDSGDEAAVSSATASSSYASDREEELRGYHRSAIDFTLHTIVEESCEESEVEATPEDKKTRPTSASELEKYFFYGLGGGGVLGSPPGGGGGRELDSFSDTCSSIYSEGLESLGADETAGGDDQGAGAEDGTVDPAELASSRLEKYFLTGFMGFSASDHNNRDSDGSGSVGSDSEGRPSPEQRRKRLVRARGTGRQHSSSLDNLVSGELSGAEQQPEPQESEDSSTETDTHHEDGGSVITSGFEKPDGQFDTVKRKKKKRGGRASPASLPSLDDKKDIVAKSPVGDATPDKILASSEELSALGMSLDDSSTTDDEEGCKTPQPEFLLMPSSELSASRNKQQSRDSGFIGSCDDLLKDQRTSSDSSSSSNNNDSPSIAPPQKSKQTSATSNMEEHKKRIGETTAVCGGLPVVEEGAGDHSKASHMIPTSNPPATALTRKDSFNNWSSDEETNLMMSKMRAFFKTMVAASSSSTGQVPQKTPQASPATRQRGTKPPQLVYFENELTRLMKTVPGIRDEQVREIVEYLSSEDTWSDSYDSSDYTSSDLEGAGAKTELQEQISASCQQIINKFDTSIEDDDDDEDKTSAGVGLNRDTAFVYQRLVASSPPLIAKVMHHIGSRLVALMHEVSGGEGMGAATSSPKVRYHHPHRRLQAKLSAASTTTDDDSHTDTEQGGTELPGLPRSKSHDLLLEPGGRPGAASSMELATSEASDYERFSWRGSFESALMAADSRTKLSLLQDSSNAASTAAKRRSAGDLLFAGKSVSREQLLDRVRSCGSIGGSVEDKIWNARRRRSSVPDANTCHAGSGTSADGDDDDDTDDDDTDVRSTTLPRSLQTSCSAGTNSLPRLPTCTTASPAPSILSAAGSMYKSHSVQHFGQGHVKSARYRPPGFNRTAPPKRAVSAPGLQPQHPTRGGRGEGGRRSRLQSNPSTPTPTQVSDY</sequence>
<feature type="region of interest" description="Disordered" evidence="1">
    <location>
        <begin position="1117"/>
        <end position="1163"/>
    </location>
</feature>
<feature type="compositionally biased region" description="Polar residues" evidence="1">
    <location>
        <begin position="758"/>
        <end position="777"/>
    </location>
</feature>
<feature type="compositionally biased region" description="Polar residues" evidence="1">
    <location>
        <begin position="1606"/>
        <end position="1626"/>
    </location>
</feature>
<proteinExistence type="predicted"/>
<evidence type="ECO:0000256" key="1">
    <source>
        <dbReference type="SAM" id="MobiDB-lite"/>
    </source>
</evidence>
<feature type="compositionally biased region" description="Polar residues" evidence="1">
    <location>
        <begin position="1963"/>
        <end position="1986"/>
    </location>
</feature>
<feature type="compositionally biased region" description="Polar residues" evidence="1">
    <location>
        <begin position="842"/>
        <end position="855"/>
    </location>
</feature>
<feature type="region of interest" description="Disordered" evidence="1">
    <location>
        <begin position="838"/>
        <end position="862"/>
    </location>
</feature>
<organism evidence="2 3">
    <name type="scientific">Periplaneta americana</name>
    <name type="common">American cockroach</name>
    <name type="synonym">Blatta americana</name>
    <dbReference type="NCBI Taxonomy" id="6978"/>
    <lineage>
        <taxon>Eukaryota</taxon>
        <taxon>Metazoa</taxon>
        <taxon>Ecdysozoa</taxon>
        <taxon>Arthropoda</taxon>
        <taxon>Hexapoda</taxon>
        <taxon>Insecta</taxon>
        <taxon>Pterygota</taxon>
        <taxon>Neoptera</taxon>
        <taxon>Polyneoptera</taxon>
        <taxon>Dictyoptera</taxon>
        <taxon>Blattodea</taxon>
        <taxon>Blattoidea</taxon>
        <taxon>Blattidae</taxon>
        <taxon>Blattinae</taxon>
        <taxon>Periplaneta</taxon>
    </lineage>
</organism>
<comment type="caution">
    <text evidence="2">The sequence shown here is derived from an EMBL/GenBank/DDBJ whole genome shotgun (WGS) entry which is preliminary data.</text>
</comment>
<name>A0ABQ8TZL5_PERAM</name>
<feature type="region of interest" description="Disordered" evidence="1">
    <location>
        <begin position="757"/>
        <end position="826"/>
    </location>
</feature>
<keyword evidence="3" id="KW-1185">Reference proteome</keyword>
<feature type="region of interest" description="Disordered" evidence="1">
    <location>
        <begin position="1929"/>
        <end position="1986"/>
    </location>
</feature>
<dbReference type="EMBL" id="JAJSOF020000001">
    <property type="protein sequence ID" value="KAJ4452189.1"/>
    <property type="molecule type" value="Genomic_DNA"/>
</dbReference>
<dbReference type="Proteomes" id="UP001148838">
    <property type="component" value="Unassembled WGS sequence"/>
</dbReference>
<feature type="compositionally biased region" description="Polar residues" evidence="1">
    <location>
        <begin position="1519"/>
        <end position="1528"/>
    </location>
</feature>
<dbReference type="PANTHER" id="PTHR45716:SF2">
    <property type="entry name" value="BITESIZE, ISOFORM I"/>
    <property type="match status" value="1"/>
</dbReference>
<feature type="region of interest" description="Disordered" evidence="1">
    <location>
        <begin position="266"/>
        <end position="297"/>
    </location>
</feature>
<feature type="compositionally biased region" description="Basic residues" evidence="1">
    <location>
        <begin position="1779"/>
        <end position="1789"/>
    </location>
</feature>
<feature type="region of interest" description="Disordered" evidence="1">
    <location>
        <begin position="60"/>
        <end position="83"/>
    </location>
</feature>
<dbReference type="PANTHER" id="PTHR45716">
    <property type="entry name" value="BITESIZE, ISOFORM I"/>
    <property type="match status" value="1"/>
</dbReference>
<feature type="region of interest" description="Disordered" evidence="1">
    <location>
        <begin position="2019"/>
        <end position="2077"/>
    </location>
</feature>
<reference evidence="2 3" key="1">
    <citation type="journal article" date="2022" name="Allergy">
        <title>Genome assembly and annotation of Periplaneta americana reveal a comprehensive cockroach allergen profile.</title>
        <authorList>
            <person name="Wang L."/>
            <person name="Xiong Q."/>
            <person name="Saelim N."/>
            <person name="Wang L."/>
            <person name="Nong W."/>
            <person name="Wan A.T."/>
            <person name="Shi M."/>
            <person name="Liu X."/>
            <person name="Cao Q."/>
            <person name="Hui J.H.L."/>
            <person name="Sookrung N."/>
            <person name="Leung T.F."/>
            <person name="Tungtrongchitr A."/>
            <person name="Tsui S.K.W."/>
        </authorList>
    </citation>
    <scope>NUCLEOTIDE SEQUENCE [LARGE SCALE GENOMIC DNA]</scope>
    <source>
        <strain evidence="2">PWHHKU_190912</strain>
    </source>
</reference>
<accession>A0ABQ8TZL5</accession>
<feature type="compositionally biased region" description="Low complexity" evidence="1">
    <location>
        <begin position="1146"/>
        <end position="1158"/>
    </location>
</feature>
<feature type="region of interest" description="Disordered" evidence="1">
    <location>
        <begin position="1292"/>
        <end position="1541"/>
    </location>
</feature>
<feature type="region of interest" description="Disordered" evidence="1">
    <location>
        <begin position="1606"/>
        <end position="1632"/>
    </location>
</feature>
<feature type="compositionally biased region" description="Basic residues" evidence="1">
    <location>
        <begin position="1321"/>
        <end position="1332"/>
    </location>
</feature>
<protein>
    <submittedName>
        <fullName evidence="2">Uncharacterized protein</fullName>
    </submittedName>
</protein>
<feature type="region of interest" description="Disordered" evidence="1">
    <location>
        <begin position="1247"/>
        <end position="1275"/>
    </location>
</feature>
<feature type="region of interest" description="Disordered" evidence="1">
    <location>
        <begin position="1553"/>
        <end position="1572"/>
    </location>
</feature>
<evidence type="ECO:0000313" key="3">
    <source>
        <dbReference type="Proteomes" id="UP001148838"/>
    </source>
</evidence>
<feature type="compositionally biased region" description="Acidic residues" evidence="1">
    <location>
        <begin position="1948"/>
        <end position="1960"/>
    </location>
</feature>
<gene>
    <name evidence="2" type="ORF">ANN_03707</name>
</gene>
<feature type="compositionally biased region" description="Polar residues" evidence="1">
    <location>
        <begin position="2062"/>
        <end position="2077"/>
    </location>
</feature>
<evidence type="ECO:0000313" key="2">
    <source>
        <dbReference type="EMBL" id="KAJ4452189.1"/>
    </source>
</evidence>
<feature type="compositionally biased region" description="Low complexity" evidence="1">
    <location>
        <begin position="1499"/>
        <end position="1513"/>
    </location>
</feature>
<feature type="region of interest" description="Disordered" evidence="1">
    <location>
        <begin position="1768"/>
        <end position="1842"/>
    </location>
</feature>
<feature type="compositionally biased region" description="Acidic residues" evidence="1">
    <location>
        <begin position="1117"/>
        <end position="1144"/>
    </location>
</feature>